<dbReference type="AlphaFoldDB" id="A0A814QZ48"/>
<organism evidence="1 2">
    <name type="scientific">Brachionus calyciflorus</name>
    <dbReference type="NCBI Taxonomy" id="104777"/>
    <lineage>
        <taxon>Eukaryota</taxon>
        <taxon>Metazoa</taxon>
        <taxon>Spiralia</taxon>
        <taxon>Gnathifera</taxon>
        <taxon>Rotifera</taxon>
        <taxon>Eurotatoria</taxon>
        <taxon>Monogononta</taxon>
        <taxon>Pseudotrocha</taxon>
        <taxon>Ploima</taxon>
        <taxon>Brachionidae</taxon>
        <taxon>Brachionus</taxon>
    </lineage>
</organism>
<sequence>NIKEINLSSLAKLECLNLRYNFITFFSQNLSSLIELRLTSNPLGNLTYPLITSPNSALKTLGISYCQLKYIDFNVLRNLTNLNILNMANNHLVLSNNTFDGFISLRRVIANKSDVDRFRILYPNIDFSIS</sequence>
<dbReference type="SUPFAM" id="SSF52058">
    <property type="entry name" value="L domain-like"/>
    <property type="match status" value="1"/>
</dbReference>
<protein>
    <submittedName>
        <fullName evidence="1">Uncharacterized protein</fullName>
    </submittedName>
</protein>
<evidence type="ECO:0000313" key="2">
    <source>
        <dbReference type="Proteomes" id="UP000663879"/>
    </source>
</evidence>
<gene>
    <name evidence="1" type="ORF">OXX778_LOCUS22262</name>
</gene>
<dbReference type="EMBL" id="CAJNOC010009208">
    <property type="protein sequence ID" value="CAF1126135.1"/>
    <property type="molecule type" value="Genomic_DNA"/>
</dbReference>
<feature type="non-terminal residue" evidence="1">
    <location>
        <position position="1"/>
    </location>
</feature>
<dbReference type="Gene3D" id="3.80.10.10">
    <property type="entry name" value="Ribonuclease Inhibitor"/>
    <property type="match status" value="1"/>
</dbReference>
<comment type="caution">
    <text evidence="1">The sequence shown here is derived from an EMBL/GenBank/DDBJ whole genome shotgun (WGS) entry which is preliminary data.</text>
</comment>
<evidence type="ECO:0000313" key="1">
    <source>
        <dbReference type="EMBL" id="CAF1126135.1"/>
    </source>
</evidence>
<dbReference type="OrthoDB" id="40118at2759"/>
<reference evidence="1" key="1">
    <citation type="submission" date="2021-02" db="EMBL/GenBank/DDBJ databases">
        <authorList>
            <person name="Nowell W R."/>
        </authorList>
    </citation>
    <scope>NUCLEOTIDE SEQUENCE</scope>
    <source>
        <strain evidence="1">Ploen Becks lab</strain>
    </source>
</reference>
<accession>A0A814QZ48</accession>
<proteinExistence type="predicted"/>
<dbReference type="Proteomes" id="UP000663879">
    <property type="component" value="Unassembled WGS sequence"/>
</dbReference>
<dbReference type="InterPro" id="IPR032675">
    <property type="entry name" value="LRR_dom_sf"/>
</dbReference>
<name>A0A814QZ48_9BILA</name>
<keyword evidence="2" id="KW-1185">Reference proteome</keyword>